<keyword evidence="6" id="KW-1185">Reference proteome</keyword>
<dbReference type="Pfam" id="PF00149">
    <property type="entry name" value="Metallophos"/>
    <property type="match status" value="1"/>
</dbReference>
<dbReference type="SUPFAM" id="SSF56300">
    <property type="entry name" value="Metallo-dependent phosphatases"/>
    <property type="match status" value="1"/>
</dbReference>
<dbReference type="InterPro" id="IPR050535">
    <property type="entry name" value="DNA_Repair-Maintenance_Comp"/>
</dbReference>
<evidence type="ECO:0000313" key="5">
    <source>
        <dbReference type="EMBL" id="GAA3947616.1"/>
    </source>
</evidence>
<dbReference type="InterPro" id="IPR014577">
    <property type="entry name" value="UCP033093_metalloPase"/>
</dbReference>
<dbReference type="EMBL" id="BAABBO010000001">
    <property type="protein sequence ID" value="GAA3947616.1"/>
    <property type="molecule type" value="Genomic_DNA"/>
</dbReference>
<dbReference type="GO" id="GO:0004527">
    <property type="term" value="F:exonuclease activity"/>
    <property type="evidence" value="ECO:0007669"/>
    <property type="project" value="UniProtKB-KW"/>
</dbReference>
<evidence type="ECO:0000313" key="6">
    <source>
        <dbReference type="Proteomes" id="UP001501337"/>
    </source>
</evidence>
<keyword evidence="3 5" id="KW-0269">Exonuclease</keyword>
<dbReference type="Gene3D" id="3.60.21.10">
    <property type="match status" value="1"/>
</dbReference>
<evidence type="ECO:0000256" key="1">
    <source>
        <dbReference type="ARBA" id="ARBA00022722"/>
    </source>
</evidence>
<dbReference type="Proteomes" id="UP001501337">
    <property type="component" value="Unassembled WGS sequence"/>
</dbReference>
<gene>
    <name evidence="5" type="ORF">GCM10022278_03530</name>
</gene>
<proteinExistence type="predicted"/>
<dbReference type="InterPro" id="IPR004843">
    <property type="entry name" value="Calcineurin-like_PHP"/>
</dbReference>
<dbReference type="RefSeq" id="WP_344802663.1">
    <property type="nucleotide sequence ID" value="NZ_BAABBO010000001.1"/>
</dbReference>
<accession>A0ABP7NJN7</accession>
<dbReference type="PIRSF" id="PIRSF033093">
    <property type="entry name" value="UCP_ML1119"/>
    <property type="match status" value="1"/>
</dbReference>
<name>A0ABP7NJN7_9GAMM</name>
<reference evidence="6" key="1">
    <citation type="journal article" date="2019" name="Int. J. Syst. Evol. Microbiol.">
        <title>The Global Catalogue of Microorganisms (GCM) 10K type strain sequencing project: providing services to taxonomists for standard genome sequencing and annotation.</title>
        <authorList>
            <consortium name="The Broad Institute Genomics Platform"/>
            <consortium name="The Broad Institute Genome Sequencing Center for Infectious Disease"/>
            <person name="Wu L."/>
            <person name="Ma J."/>
        </authorList>
    </citation>
    <scope>NUCLEOTIDE SEQUENCE [LARGE SCALE GENOMIC DNA]</scope>
    <source>
        <strain evidence="6">JCM 17555</strain>
    </source>
</reference>
<sequence length="382" mass="41693">MHRTARFIHSSDWQLGMTRAFFTEEAAARFSQSRIDAIEQLGVLATSHSADFIVVAGDVFESNQLSRTTVLRALEALKSLPVPVFLLPGNHDPLDGSSIFLTPEFLSAAPHIVVLKDDEPVPVPGLSDVEVVGAPWRTKHPSTDLCARLLSRLEPSDTALRVGVAHGQVNTLSPDATRPEIISLSAAEAAVQDGRIHYLALGDRHSVTSVGSSGRIWYSGAPVATAFDEVDPNKALLVDLSEAECKVDVLNVGDWHFIAEHRHLNGAEDLKLLAEWMSSLRAKDRTALKIGLTGTISLHCAAELDQLFDTQAELFASLSRRERTSSLTIVPDELDEDSLALTGYALEAWRDLQRAAHSDPVAEDALRLFYRLSGQQSGVIRR</sequence>
<keyword evidence="1" id="KW-0540">Nuclease</keyword>
<keyword evidence="2" id="KW-0378">Hydrolase</keyword>
<dbReference type="InterPro" id="IPR041796">
    <property type="entry name" value="Mre11_N"/>
</dbReference>
<dbReference type="CDD" id="cd00840">
    <property type="entry name" value="MPP_Mre11_N"/>
    <property type="match status" value="1"/>
</dbReference>
<organism evidence="5 6">
    <name type="scientific">Allohahella marinimesophila</name>
    <dbReference type="NCBI Taxonomy" id="1054972"/>
    <lineage>
        <taxon>Bacteria</taxon>
        <taxon>Pseudomonadati</taxon>
        <taxon>Pseudomonadota</taxon>
        <taxon>Gammaproteobacteria</taxon>
        <taxon>Oceanospirillales</taxon>
        <taxon>Hahellaceae</taxon>
        <taxon>Allohahella</taxon>
    </lineage>
</organism>
<evidence type="ECO:0000259" key="4">
    <source>
        <dbReference type="Pfam" id="PF00149"/>
    </source>
</evidence>
<dbReference type="InterPro" id="IPR029052">
    <property type="entry name" value="Metallo-depent_PP-like"/>
</dbReference>
<dbReference type="PANTHER" id="PTHR30337:SF0">
    <property type="entry name" value="NUCLEASE SBCCD SUBUNIT D"/>
    <property type="match status" value="1"/>
</dbReference>
<comment type="caution">
    <text evidence="5">The sequence shown here is derived from an EMBL/GenBank/DDBJ whole genome shotgun (WGS) entry which is preliminary data.</text>
</comment>
<protein>
    <submittedName>
        <fullName evidence="5">Exonuclease SbcCD subunit D</fullName>
    </submittedName>
</protein>
<evidence type="ECO:0000256" key="2">
    <source>
        <dbReference type="ARBA" id="ARBA00022801"/>
    </source>
</evidence>
<evidence type="ECO:0000256" key="3">
    <source>
        <dbReference type="ARBA" id="ARBA00022839"/>
    </source>
</evidence>
<feature type="domain" description="Calcineurin-like phosphoesterase" evidence="4">
    <location>
        <begin position="6"/>
        <end position="107"/>
    </location>
</feature>
<dbReference type="PANTHER" id="PTHR30337">
    <property type="entry name" value="COMPONENT OF ATP-DEPENDENT DSDNA EXONUCLEASE"/>
    <property type="match status" value="1"/>
</dbReference>